<gene>
    <name evidence="14" type="ORF">EubceDRAFT1_1211</name>
</gene>
<dbReference type="AlphaFoldDB" id="I5ATA5"/>
<dbReference type="Proteomes" id="UP000005753">
    <property type="component" value="Chromosome"/>
</dbReference>
<keyword evidence="12" id="KW-0812">Transmembrane</keyword>
<keyword evidence="15" id="KW-1185">Reference proteome</keyword>
<keyword evidence="12" id="KW-0472">Membrane</keyword>
<reference evidence="14 15" key="1">
    <citation type="submission" date="2010-08" db="EMBL/GenBank/DDBJ databases">
        <authorList>
            <consortium name="US DOE Joint Genome Institute (JGI-PGF)"/>
            <person name="Lucas S."/>
            <person name="Copeland A."/>
            <person name="Lapidus A."/>
            <person name="Cheng J.-F."/>
            <person name="Bruce D."/>
            <person name="Goodwin L."/>
            <person name="Pitluck S."/>
            <person name="Land M.L."/>
            <person name="Hauser L."/>
            <person name="Chang Y.-J."/>
            <person name="Anderson I.J."/>
            <person name="Johnson E."/>
            <person name="Mulhopadhyay B."/>
            <person name="Kyrpides N."/>
            <person name="Woyke T.J."/>
        </authorList>
    </citation>
    <scope>NUCLEOTIDE SEQUENCE [LARGE SCALE GENOMIC DNA]</scope>
    <source>
        <strain evidence="14 15">6</strain>
    </source>
</reference>
<evidence type="ECO:0000256" key="7">
    <source>
        <dbReference type="ARBA" id="ARBA00023235"/>
    </source>
</evidence>
<keyword evidence="12" id="KW-1133">Transmembrane helix</keyword>
<evidence type="ECO:0000256" key="4">
    <source>
        <dbReference type="ARBA" id="ARBA00022618"/>
    </source>
</evidence>
<comment type="catalytic activity">
    <reaction evidence="1 10 11">
        <text>[protein]-peptidylproline (omega=180) = [protein]-peptidylproline (omega=0)</text>
        <dbReference type="Rhea" id="RHEA:16237"/>
        <dbReference type="Rhea" id="RHEA-COMP:10747"/>
        <dbReference type="Rhea" id="RHEA-COMP:10748"/>
        <dbReference type="ChEBI" id="CHEBI:83833"/>
        <dbReference type="ChEBI" id="CHEBI:83834"/>
        <dbReference type="EC" id="5.2.1.8"/>
    </reaction>
</comment>
<proteinExistence type="inferred from homology"/>
<evidence type="ECO:0000256" key="1">
    <source>
        <dbReference type="ARBA" id="ARBA00000971"/>
    </source>
</evidence>
<protein>
    <recommendedName>
        <fullName evidence="11">Peptidyl-prolyl cis-trans isomerase</fullName>
        <ecNumber evidence="11">5.2.1.8</ecNumber>
    </recommendedName>
</protein>
<dbReference type="HOGENOM" id="CLU_1459247_0_0_9"/>
<dbReference type="GO" id="GO:0003755">
    <property type="term" value="F:peptidyl-prolyl cis-trans isomerase activity"/>
    <property type="evidence" value="ECO:0007669"/>
    <property type="project" value="UniProtKB-UniRule"/>
</dbReference>
<evidence type="ECO:0000256" key="3">
    <source>
        <dbReference type="ARBA" id="ARBA00005464"/>
    </source>
</evidence>
<dbReference type="GO" id="GO:0005737">
    <property type="term" value="C:cytoplasm"/>
    <property type="evidence" value="ECO:0007669"/>
    <property type="project" value="UniProtKB-SubCell"/>
</dbReference>
<feature type="transmembrane region" description="Helical" evidence="12">
    <location>
        <begin position="29"/>
        <end position="50"/>
    </location>
</feature>
<dbReference type="PROSITE" id="PS50059">
    <property type="entry name" value="FKBP_PPIASE"/>
    <property type="match status" value="1"/>
</dbReference>
<evidence type="ECO:0000256" key="2">
    <source>
        <dbReference type="ARBA" id="ARBA00004496"/>
    </source>
</evidence>
<evidence type="ECO:0000256" key="10">
    <source>
        <dbReference type="PROSITE-ProRule" id="PRU00277"/>
    </source>
</evidence>
<accession>I5ATA5</accession>
<evidence type="ECO:0000259" key="13">
    <source>
        <dbReference type="PROSITE" id="PS50059"/>
    </source>
</evidence>
<reference evidence="14 15" key="2">
    <citation type="submission" date="2012-02" db="EMBL/GenBank/DDBJ databases">
        <title>Improved High-Quality Draft sequence of Eubacterium cellulosolvens 6.</title>
        <authorList>
            <consortium name="US DOE Joint Genome Institute"/>
            <person name="Lucas S."/>
            <person name="Han J."/>
            <person name="Lapidus A."/>
            <person name="Cheng J.-F."/>
            <person name="Goodwin L."/>
            <person name="Pitluck S."/>
            <person name="Peters L."/>
            <person name="Mikhailova N."/>
            <person name="Gu W."/>
            <person name="Detter J.C."/>
            <person name="Han C."/>
            <person name="Tapia R."/>
            <person name="Land M."/>
            <person name="Hauser L."/>
            <person name="Kyrpides N."/>
            <person name="Ivanova N."/>
            <person name="Pagani I."/>
            <person name="Johnson E."/>
            <person name="Mukhopadhyay B."/>
            <person name="Anderson I."/>
            <person name="Woyke T."/>
        </authorList>
    </citation>
    <scope>NUCLEOTIDE SEQUENCE [LARGE SCALE GENOMIC DNA]</scope>
    <source>
        <strain evidence="14 15">6</strain>
    </source>
</reference>
<evidence type="ECO:0000256" key="6">
    <source>
        <dbReference type="ARBA" id="ARBA00023186"/>
    </source>
</evidence>
<dbReference type="GO" id="GO:0051301">
    <property type="term" value="P:cell division"/>
    <property type="evidence" value="ECO:0007669"/>
    <property type="project" value="UniProtKB-KW"/>
</dbReference>
<comment type="similarity">
    <text evidence="3">Belongs to the FKBP-type PPIase family. Tig subfamily.</text>
</comment>
<evidence type="ECO:0000256" key="8">
    <source>
        <dbReference type="ARBA" id="ARBA00023306"/>
    </source>
</evidence>
<dbReference type="eggNOG" id="COG0544">
    <property type="taxonomic scope" value="Bacteria"/>
</dbReference>
<dbReference type="Pfam" id="PF00254">
    <property type="entry name" value="FKBP_C"/>
    <property type="match status" value="1"/>
</dbReference>
<evidence type="ECO:0000313" key="14">
    <source>
        <dbReference type="EMBL" id="EIM57028.1"/>
    </source>
</evidence>
<dbReference type="Gene3D" id="3.10.50.40">
    <property type="match status" value="1"/>
</dbReference>
<name>I5ATA5_EUBC6</name>
<organism evidence="14 15">
    <name type="scientific">Eubacterium cellulosolvens (strain ATCC 43171 / JCM 9499 / 6)</name>
    <name type="common">Cillobacterium cellulosolvens</name>
    <dbReference type="NCBI Taxonomy" id="633697"/>
    <lineage>
        <taxon>Bacteria</taxon>
        <taxon>Bacillati</taxon>
        <taxon>Bacillota</taxon>
        <taxon>Clostridia</taxon>
        <taxon>Eubacteriales</taxon>
        <taxon>Eubacteriaceae</taxon>
        <taxon>Eubacterium</taxon>
    </lineage>
</organism>
<keyword evidence="8" id="KW-0131">Cell cycle</keyword>
<keyword evidence="4" id="KW-0132">Cell division</keyword>
<dbReference type="OrthoDB" id="9767721at2"/>
<sequence>MKKENKKLAQEIRAKEREAAARKAKLKKIIPATVISAAAVVLVVGIIVTAGNGGSASADTEALQTVSSTSIVSTSLEEVSTSSEPKSDIEIPSESGVLQANKDLVVKEGDLVDIDYVGKIDGVAFDGGDTKGAGARLRIGSGQYIAGFEDQIIGHKPGETFDVVVTFPEDYGTAELAGKEAVFTTTLNGIYKE</sequence>
<keyword evidence="5 10" id="KW-0697">Rotamase</keyword>
<dbReference type="FunFam" id="3.10.50.40:FF:000001">
    <property type="entry name" value="Trigger factor"/>
    <property type="match status" value="1"/>
</dbReference>
<dbReference type="EMBL" id="CM001487">
    <property type="protein sequence ID" value="EIM57028.1"/>
    <property type="molecule type" value="Genomic_DNA"/>
</dbReference>
<comment type="function">
    <text evidence="9">Involved in protein export. Acts as a chaperone by maintaining the newly synthesized protein in an open conformation. Functions as a peptidyl-prolyl cis-trans isomerase.</text>
</comment>
<keyword evidence="6" id="KW-0143">Chaperone</keyword>
<dbReference type="InterPro" id="IPR046357">
    <property type="entry name" value="PPIase_dom_sf"/>
</dbReference>
<evidence type="ECO:0000313" key="15">
    <source>
        <dbReference type="Proteomes" id="UP000005753"/>
    </source>
</evidence>
<dbReference type="SUPFAM" id="SSF54534">
    <property type="entry name" value="FKBP-like"/>
    <property type="match status" value="1"/>
</dbReference>
<evidence type="ECO:0000256" key="5">
    <source>
        <dbReference type="ARBA" id="ARBA00023110"/>
    </source>
</evidence>
<evidence type="ECO:0000256" key="12">
    <source>
        <dbReference type="SAM" id="Phobius"/>
    </source>
</evidence>
<evidence type="ECO:0000256" key="11">
    <source>
        <dbReference type="RuleBase" id="RU003915"/>
    </source>
</evidence>
<evidence type="ECO:0000256" key="9">
    <source>
        <dbReference type="ARBA" id="ARBA00024849"/>
    </source>
</evidence>
<dbReference type="EC" id="5.2.1.8" evidence="11"/>
<feature type="domain" description="PPIase FKBP-type" evidence="13">
    <location>
        <begin position="109"/>
        <end position="172"/>
    </location>
</feature>
<comment type="subcellular location">
    <subcellularLocation>
        <location evidence="2">Cytoplasm</location>
    </subcellularLocation>
</comment>
<dbReference type="STRING" id="633697.EubceDRAFT1_1211"/>
<dbReference type="InterPro" id="IPR001179">
    <property type="entry name" value="PPIase_FKBP_dom"/>
</dbReference>
<keyword evidence="7 10" id="KW-0413">Isomerase</keyword>